<reference evidence="1 2" key="1">
    <citation type="journal article" date="2016" name="G3 (Bethesda)">
        <title>First Draft Assembly and Annotation of the Genome of a California Endemic Oak Quercus lobata Nee (Fagaceae).</title>
        <authorList>
            <person name="Sork V.L."/>
            <person name="Fitz-Gibbon S.T."/>
            <person name="Puiu D."/>
            <person name="Crepeau M."/>
            <person name="Gugger P.F."/>
            <person name="Sherman R."/>
            <person name="Stevens K."/>
            <person name="Langley C.H."/>
            <person name="Pellegrini M."/>
            <person name="Salzberg S.L."/>
        </authorList>
    </citation>
    <scope>NUCLEOTIDE SEQUENCE [LARGE SCALE GENOMIC DNA]</scope>
    <source>
        <strain evidence="1 2">cv. SW786</strain>
    </source>
</reference>
<keyword evidence="2" id="KW-1185">Reference proteome</keyword>
<proteinExistence type="predicted"/>
<organism evidence="1 2">
    <name type="scientific">Quercus lobata</name>
    <name type="common">Valley oak</name>
    <dbReference type="NCBI Taxonomy" id="97700"/>
    <lineage>
        <taxon>Eukaryota</taxon>
        <taxon>Viridiplantae</taxon>
        <taxon>Streptophyta</taxon>
        <taxon>Embryophyta</taxon>
        <taxon>Tracheophyta</taxon>
        <taxon>Spermatophyta</taxon>
        <taxon>Magnoliopsida</taxon>
        <taxon>eudicotyledons</taxon>
        <taxon>Gunneridae</taxon>
        <taxon>Pentapetalae</taxon>
        <taxon>rosids</taxon>
        <taxon>fabids</taxon>
        <taxon>Fagales</taxon>
        <taxon>Fagaceae</taxon>
        <taxon>Quercus</taxon>
    </lineage>
</organism>
<sequence length="85" mass="10254">MEIIGNSYDMRKCQIKDMLALVKVKFDFEIDIDFEGEDEEEDLFKACENIVRELFESLHQVKKLVIGKWCLMRYECIKNVSFYCW</sequence>
<dbReference type="Proteomes" id="UP000594261">
    <property type="component" value="Chromosome 4"/>
</dbReference>
<evidence type="ECO:0000313" key="2">
    <source>
        <dbReference type="Proteomes" id="UP000594261"/>
    </source>
</evidence>
<dbReference type="EnsemblPlants" id="QL04p018610:mrna">
    <property type="protein sequence ID" value="QL04p018610:mrna"/>
    <property type="gene ID" value="QL04p018610"/>
</dbReference>
<reference evidence="1" key="2">
    <citation type="submission" date="2021-01" db="UniProtKB">
        <authorList>
            <consortium name="EnsemblPlants"/>
        </authorList>
    </citation>
    <scope>IDENTIFICATION</scope>
</reference>
<evidence type="ECO:0000313" key="1">
    <source>
        <dbReference type="EnsemblPlants" id="QL04p018610:mrna"/>
    </source>
</evidence>
<name>A0A7N2LES2_QUELO</name>
<protein>
    <submittedName>
        <fullName evidence="1">Uncharacterized protein</fullName>
    </submittedName>
</protein>
<dbReference type="InParanoid" id="A0A7N2LES2"/>
<dbReference type="EMBL" id="LRBV02000004">
    <property type="status" value="NOT_ANNOTATED_CDS"/>
    <property type="molecule type" value="Genomic_DNA"/>
</dbReference>
<dbReference type="AlphaFoldDB" id="A0A7N2LES2"/>
<dbReference type="Gramene" id="QL04p018610:mrna">
    <property type="protein sequence ID" value="QL04p018610:mrna"/>
    <property type="gene ID" value="QL04p018610"/>
</dbReference>
<accession>A0A7N2LES2</accession>